<keyword evidence="3" id="KW-1185">Reference proteome</keyword>
<evidence type="ECO:0000313" key="3">
    <source>
        <dbReference type="Proteomes" id="UP000034407"/>
    </source>
</evidence>
<dbReference type="PATRIC" id="fig|1629550.3.peg.3481"/>
<feature type="transmembrane region" description="Helical" evidence="1">
    <location>
        <begin position="106"/>
        <end position="129"/>
    </location>
</feature>
<protein>
    <submittedName>
        <fullName evidence="2">Uncharacterized protein</fullName>
    </submittedName>
</protein>
<name>A0A0M3DJG2_9FIRM</name>
<comment type="caution">
    <text evidence="2">The sequence shown here is derived from an EMBL/GenBank/DDBJ whole genome shotgun (WGS) entry which is preliminary data.</text>
</comment>
<dbReference type="AlphaFoldDB" id="A0A0M3DJG2"/>
<feature type="transmembrane region" description="Helical" evidence="1">
    <location>
        <begin position="12"/>
        <end position="32"/>
    </location>
</feature>
<feature type="transmembrane region" description="Helical" evidence="1">
    <location>
        <begin position="38"/>
        <end position="56"/>
    </location>
</feature>
<gene>
    <name evidence="2" type="ORF">VN21_03915</name>
</gene>
<reference evidence="2 3" key="1">
    <citation type="submission" date="2015-04" db="EMBL/GenBank/DDBJ databases">
        <title>Microcin producing Clostridium sp. JC272T.</title>
        <authorList>
            <person name="Jyothsna T."/>
            <person name="Sasikala C."/>
            <person name="Ramana C."/>
        </authorList>
    </citation>
    <scope>NUCLEOTIDE SEQUENCE [LARGE SCALE GENOMIC DNA]</scope>
    <source>
        <strain evidence="2 3">JC272</strain>
    </source>
</reference>
<dbReference type="RefSeq" id="WP_046822138.1">
    <property type="nucleotide sequence ID" value="NZ_LBBT01000085.1"/>
</dbReference>
<keyword evidence="1" id="KW-1133">Transmembrane helix</keyword>
<sequence length="136" mass="15715">MSNSQFTIKAQLILDIFTMIFILLSSIFDLYFDSQYSNYVTLAWNIWIVVMLISHLKVRGINYELSETILSKVNKMSIDFMLVSITLIGMAATTPNTSYIFKSVNILGLVIIITLLLLTIFRLLSYIYYDRKGLYN</sequence>
<dbReference type="OrthoDB" id="9920146at2"/>
<evidence type="ECO:0000313" key="2">
    <source>
        <dbReference type="EMBL" id="KKY02296.1"/>
    </source>
</evidence>
<feature type="transmembrane region" description="Helical" evidence="1">
    <location>
        <begin position="76"/>
        <end position="94"/>
    </location>
</feature>
<keyword evidence="1" id="KW-0812">Transmembrane</keyword>
<accession>A0A0M3DJG2</accession>
<dbReference type="Proteomes" id="UP000034407">
    <property type="component" value="Unassembled WGS sequence"/>
</dbReference>
<dbReference type="EMBL" id="LBBT01000085">
    <property type="protein sequence ID" value="KKY02296.1"/>
    <property type="molecule type" value="Genomic_DNA"/>
</dbReference>
<proteinExistence type="predicted"/>
<organism evidence="2 3">
    <name type="scientific">Paraclostridium benzoelyticum</name>
    <dbReference type="NCBI Taxonomy" id="1629550"/>
    <lineage>
        <taxon>Bacteria</taxon>
        <taxon>Bacillati</taxon>
        <taxon>Bacillota</taxon>
        <taxon>Clostridia</taxon>
        <taxon>Peptostreptococcales</taxon>
        <taxon>Peptostreptococcaceae</taxon>
        <taxon>Paraclostridium</taxon>
    </lineage>
</organism>
<keyword evidence="1" id="KW-0472">Membrane</keyword>
<evidence type="ECO:0000256" key="1">
    <source>
        <dbReference type="SAM" id="Phobius"/>
    </source>
</evidence>